<keyword evidence="4" id="KW-0012">Acyltransferase</keyword>
<gene>
    <name evidence="6" type="primary">phaC</name>
    <name evidence="6" type="ORF">ABRY99_10840</name>
</gene>
<keyword evidence="3" id="KW-0808">Transferase</keyword>
<organism evidence="6">
    <name type="scientific">Castellaniella ginsengisoli</name>
    <dbReference type="NCBI Taxonomy" id="546114"/>
    <lineage>
        <taxon>Bacteria</taxon>
        <taxon>Pseudomonadati</taxon>
        <taxon>Pseudomonadota</taxon>
        <taxon>Betaproteobacteria</taxon>
        <taxon>Burkholderiales</taxon>
        <taxon>Alcaligenaceae</taxon>
        <taxon>Castellaniella</taxon>
    </lineage>
</organism>
<dbReference type="GO" id="GO:0042619">
    <property type="term" value="P:poly-hydroxybutyrate biosynthetic process"/>
    <property type="evidence" value="ECO:0007669"/>
    <property type="project" value="InterPro"/>
</dbReference>
<evidence type="ECO:0000256" key="1">
    <source>
        <dbReference type="ARBA" id="ARBA00004496"/>
    </source>
</evidence>
<sequence length="540" mass="59897">MTDRNSSQRRAPPRVAPAQLAAIRSNFIQSWQSLLDQFRQGTLTPPADRRFSSDAWAGNPQALFSAHAYLLMADALRRLAQVADLEDDARERLGFSVMQWIEAAAPSNFLASNPDALKAAADSGGESLQRGLANLMRDLARGRMTQTDESAFVPGENLAVTPGAVIHENALMQLIQYRPQTAKVRRRPLLMVPPCINKYYILDLQPANSLVRHAVQAGFEVFMVSWRNPLPDDGDGIECKTWDDYVEDGVLQAVRVVREVTRQPQINALGFCVGGTLLSSALAVARARGEDPVAALTLLTTFLDFRETGILDVFVDEQHARVREQQLGAGGLMTAGELSTTFSFLRPAELVWNYVGSNYLMGESPRAFDLLAWNADGTNLPGPFFTWYFRNTYLENRLGTGQLRICGVPVDLCALDMPAYLYASREDHIVPWTSAYASTRLLRGPLRFVLGESGHIAGVVNPPERGRRGYWFRSGDTALPGDPEIWLSQADHAKGSWWPDWLDWLAGHSGDWRAARRTLGNRTYPAIEPAPGRYVKVKAV</sequence>
<evidence type="ECO:0000256" key="3">
    <source>
        <dbReference type="ARBA" id="ARBA00022679"/>
    </source>
</evidence>
<dbReference type="InterPro" id="IPR010941">
    <property type="entry name" value="PhaC_N"/>
</dbReference>
<reference evidence="6" key="1">
    <citation type="submission" date="2024-05" db="EMBL/GenBank/DDBJ databases">
        <authorList>
            <person name="Luo Y.-C."/>
            <person name="Nicholds J."/>
            <person name="Mortimer T."/>
            <person name="Maboni G."/>
        </authorList>
    </citation>
    <scope>NUCLEOTIDE SEQUENCE</scope>
    <source>
        <strain evidence="6">153920</strain>
    </source>
</reference>
<feature type="domain" description="Poly-beta-hydroxybutyrate polymerase N-terminal" evidence="5">
    <location>
        <begin position="48"/>
        <end position="213"/>
    </location>
</feature>
<dbReference type="InterPro" id="IPR010963">
    <property type="entry name" value="PHA_synth_I"/>
</dbReference>
<dbReference type="PANTHER" id="PTHR36837:SF5">
    <property type="entry name" value="POLY-3-HYDROXYBUTYRATE SYNTHASE"/>
    <property type="match status" value="1"/>
</dbReference>
<dbReference type="AlphaFoldDB" id="A0AB39CHL3"/>
<accession>A0AB39CHL3</accession>
<dbReference type="NCBIfam" id="TIGR01838">
    <property type="entry name" value="PHA_synth_I"/>
    <property type="match status" value="1"/>
</dbReference>
<name>A0AB39CHL3_9BURK</name>
<dbReference type="InterPro" id="IPR051321">
    <property type="entry name" value="PHA/PHB_synthase"/>
</dbReference>
<keyword evidence="2" id="KW-0963">Cytoplasm</keyword>
<evidence type="ECO:0000256" key="4">
    <source>
        <dbReference type="ARBA" id="ARBA00023315"/>
    </source>
</evidence>
<evidence type="ECO:0000313" key="6">
    <source>
        <dbReference type="EMBL" id="XDJ41429.1"/>
    </source>
</evidence>
<dbReference type="GO" id="GO:0005737">
    <property type="term" value="C:cytoplasm"/>
    <property type="evidence" value="ECO:0007669"/>
    <property type="project" value="UniProtKB-SubCell"/>
</dbReference>
<dbReference type="GO" id="GO:0016746">
    <property type="term" value="F:acyltransferase activity"/>
    <property type="evidence" value="ECO:0007669"/>
    <property type="project" value="UniProtKB-KW"/>
</dbReference>
<evidence type="ECO:0000259" key="5">
    <source>
        <dbReference type="Pfam" id="PF07167"/>
    </source>
</evidence>
<dbReference type="Gene3D" id="3.40.50.1820">
    <property type="entry name" value="alpha/beta hydrolase"/>
    <property type="match status" value="1"/>
</dbReference>
<dbReference type="SUPFAM" id="SSF53474">
    <property type="entry name" value="alpha/beta-Hydrolases"/>
    <property type="match status" value="1"/>
</dbReference>
<dbReference type="Pfam" id="PF07167">
    <property type="entry name" value="PhaC_N"/>
    <property type="match status" value="1"/>
</dbReference>
<dbReference type="PANTHER" id="PTHR36837">
    <property type="entry name" value="POLY(3-HYDROXYALKANOATE) POLYMERASE SUBUNIT PHAC"/>
    <property type="match status" value="1"/>
</dbReference>
<evidence type="ECO:0000256" key="2">
    <source>
        <dbReference type="ARBA" id="ARBA00022490"/>
    </source>
</evidence>
<comment type="subcellular location">
    <subcellularLocation>
        <location evidence="1">Cytoplasm</location>
    </subcellularLocation>
</comment>
<proteinExistence type="predicted"/>
<dbReference type="EMBL" id="CP158252">
    <property type="protein sequence ID" value="XDJ41429.1"/>
    <property type="molecule type" value="Genomic_DNA"/>
</dbReference>
<protein>
    <submittedName>
        <fullName evidence="6">Class I poly(R)-hydroxyalkanoic acid synthase</fullName>
    </submittedName>
</protein>
<dbReference type="RefSeq" id="WP_368643178.1">
    <property type="nucleotide sequence ID" value="NZ_CP158252.1"/>
</dbReference>
<dbReference type="InterPro" id="IPR029058">
    <property type="entry name" value="AB_hydrolase_fold"/>
</dbReference>